<protein>
    <submittedName>
        <fullName evidence="2">Uncharacterized protein</fullName>
    </submittedName>
</protein>
<evidence type="ECO:0000313" key="3">
    <source>
        <dbReference type="Proteomes" id="UP000637074"/>
    </source>
</evidence>
<accession>A0ABQ3NAY2</accession>
<name>A0ABQ3NAY2_9BACI</name>
<feature type="transmembrane region" description="Helical" evidence="1">
    <location>
        <begin position="36"/>
        <end position="55"/>
    </location>
</feature>
<keyword evidence="1" id="KW-1133">Transmembrane helix</keyword>
<reference evidence="2 3" key="1">
    <citation type="journal article" date="2022" name="Int. J. Syst. Evol. Microbiol.">
        <title>Neobacillus kokaensis sp. nov., isolated from soil.</title>
        <authorList>
            <person name="Yuki K."/>
            <person name="Matsubara H."/>
            <person name="Yamaguchi S."/>
        </authorList>
    </citation>
    <scope>NUCLEOTIDE SEQUENCE [LARGE SCALE GENOMIC DNA]</scope>
    <source>
        <strain evidence="2 3">LOB 377</strain>
    </source>
</reference>
<sequence>MENDKKPITKHNRKKVILAFMEKAIGLRFVTYEERFLYAFIDITLFLKIKTIIFVSY</sequence>
<evidence type="ECO:0000256" key="1">
    <source>
        <dbReference type="SAM" id="Phobius"/>
    </source>
</evidence>
<evidence type="ECO:0000313" key="2">
    <source>
        <dbReference type="EMBL" id="GHI01069.1"/>
    </source>
</evidence>
<gene>
    <name evidence="2" type="ORF">AM1BK_46110</name>
</gene>
<dbReference type="EMBL" id="BNDS01000033">
    <property type="protein sequence ID" value="GHI01069.1"/>
    <property type="molecule type" value="Genomic_DNA"/>
</dbReference>
<keyword evidence="1" id="KW-0472">Membrane</keyword>
<comment type="caution">
    <text evidence="2">The sequence shown here is derived from an EMBL/GenBank/DDBJ whole genome shotgun (WGS) entry which is preliminary data.</text>
</comment>
<organism evidence="2 3">
    <name type="scientific">Neobacillus kokaensis</name>
    <dbReference type="NCBI Taxonomy" id="2759023"/>
    <lineage>
        <taxon>Bacteria</taxon>
        <taxon>Bacillati</taxon>
        <taxon>Bacillota</taxon>
        <taxon>Bacilli</taxon>
        <taxon>Bacillales</taxon>
        <taxon>Bacillaceae</taxon>
        <taxon>Neobacillus</taxon>
    </lineage>
</organism>
<keyword evidence="3" id="KW-1185">Reference proteome</keyword>
<dbReference type="Proteomes" id="UP000637074">
    <property type="component" value="Unassembled WGS sequence"/>
</dbReference>
<proteinExistence type="predicted"/>
<keyword evidence="1" id="KW-0812">Transmembrane</keyword>